<dbReference type="Gene3D" id="2.60.120.10">
    <property type="entry name" value="Jelly Rolls"/>
    <property type="match status" value="1"/>
</dbReference>
<name>A0ABS8P136_9PSEU</name>
<dbReference type="EMBL" id="JAJNDB010000001">
    <property type="protein sequence ID" value="MCD2191957.1"/>
    <property type="molecule type" value="Genomic_DNA"/>
</dbReference>
<evidence type="ECO:0000313" key="5">
    <source>
        <dbReference type="Proteomes" id="UP001199469"/>
    </source>
</evidence>
<evidence type="ECO:0000259" key="3">
    <source>
        <dbReference type="Pfam" id="PF02311"/>
    </source>
</evidence>
<keyword evidence="5" id="KW-1185">Reference proteome</keyword>
<feature type="region of interest" description="Disordered" evidence="2">
    <location>
        <begin position="1"/>
        <end position="22"/>
    </location>
</feature>
<dbReference type="RefSeq" id="WP_230729649.1">
    <property type="nucleotide sequence ID" value="NZ_JAJNDB010000001.1"/>
</dbReference>
<dbReference type="InterPro" id="IPR014710">
    <property type="entry name" value="RmlC-like_jellyroll"/>
</dbReference>
<accession>A0ABS8P136</accession>
<sequence>MAAPTNAPEPHVITAPGGAGDSPHWSTTLEGSAYGVEVSYIHLSTTRVDVGPPLHQHPYPEIILIRQGRAMFTLGSERFVAVAGQTLVIPPDTPHTFRTLGGGRYESLALHQSPEFVSEILEADGGTA</sequence>
<gene>
    <name evidence="4" type="ORF">LQ327_00950</name>
</gene>
<feature type="domain" description="AraC-type arabinose-binding/dimerisation" evidence="3">
    <location>
        <begin position="52"/>
        <end position="125"/>
    </location>
</feature>
<dbReference type="InterPro" id="IPR003313">
    <property type="entry name" value="AraC-bd"/>
</dbReference>
<keyword evidence="1" id="KW-0238">DNA-binding</keyword>
<dbReference type="SUPFAM" id="SSF51182">
    <property type="entry name" value="RmlC-like cupins"/>
    <property type="match status" value="1"/>
</dbReference>
<evidence type="ECO:0000256" key="1">
    <source>
        <dbReference type="ARBA" id="ARBA00023125"/>
    </source>
</evidence>
<evidence type="ECO:0000313" key="4">
    <source>
        <dbReference type="EMBL" id="MCD2191957.1"/>
    </source>
</evidence>
<reference evidence="4 5" key="1">
    <citation type="submission" date="2021-11" db="EMBL/GenBank/DDBJ databases">
        <title>Draft genome sequence of Actinomycetospora sp. SF1 isolated from the rhizosphere soil.</title>
        <authorList>
            <person name="Duangmal K."/>
            <person name="Chantavorakit T."/>
        </authorList>
    </citation>
    <scope>NUCLEOTIDE SEQUENCE [LARGE SCALE GENOMIC DNA]</scope>
    <source>
        <strain evidence="4 5">TBRC 5722</strain>
    </source>
</reference>
<protein>
    <submittedName>
        <fullName evidence="4">AraC family ligand binding domain-containing protein</fullName>
    </submittedName>
</protein>
<dbReference type="Pfam" id="PF02311">
    <property type="entry name" value="AraC_binding"/>
    <property type="match status" value="1"/>
</dbReference>
<dbReference type="Proteomes" id="UP001199469">
    <property type="component" value="Unassembled WGS sequence"/>
</dbReference>
<comment type="caution">
    <text evidence="4">The sequence shown here is derived from an EMBL/GenBank/DDBJ whole genome shotgun (WGS) entry which is preliminary data.</text>
</comment>
<organism evidence="4 5">
    <name type="scientific">Actinomycetospora endophytica</name>
    <dbReference type="NCBI Taxonomy" id="2291215"/>
    <lineage>
        <taxon>Bacteria</taxon>
        <taxon>Bacillati</taxon>
        <taxon>Actinomycetota</taxon>
        <taxon>Actinomycetes</taxon>
        <taxon>Pseudonocardiales</taxon>
        <taxon>Pseudonocardiaceae</taxon>
        <taxon>Actinomycetospora</taxon>
    </lineage>
</organism>
<dbReference type="InterPro" id="IPR011051">
    <property type="entry name" value="RmlC_Cupin_sf"/>
</dbReference>
<proteinExistence type="predicted"/>
<evidence type="ECO:0000256" key="2">
    <source>
        <dbReference type="SAM" id="MobiDB-lite"/>
    </source>
</evidence>